<evidence type="ECO:0000256" key="5">
    <source>
        <dbReference type="ARBA" id="ARBA00022989"/>
    </source>
</evidence>
<evidence type="ECO:0000256" key="1">
    <source>
        <dbReference type="ARBA" id="ARBA00022475"/>
    </source>
</evidence>
<dbReference type="GO" id="GO:0000917">
    <property type="term" value="P:division septum assembly"/>
    <property type="evidence" value="ECO:0007669"/>
    <property type="project" value="TreeGrafter"/>
</dbReference>
<keyword evidence="7 8" id="KW-0131">Cell cycle</keyword>
<evidence type="ECO:0000313" key="12">
    <source>
        <dbReference type="EMBL" id="PWN56791.1"/>
    </source>
</evidence>
<evidence type="ECO:0000256" key="3">
    <source>
        <dbReference type="ARBA" id="ARBA00022618"/>
    </source>
</evidence>
<gene>
    <name evidence="12" type="ORF">DEH80_05025</name>
</gene>
<dbReference type="SUPFAM" id="SSF64383">
    <property type="entry name" value="Cell-division protein ZipA, C-terminal domain"/>
    <property type="match status" value="1"/>
</dbReference>
<dbReference type="Pfam" id="PF04354">
    <property type="entry name" value="ZipA_C"/>
    <property type="match status" value="1"/>
</dbReference>
<keyword evidence="13" id="KW-1185">Reference proteome</keyword>
<dbReference type="Gene3D" id="3.30.1400.10">
    <property type="entry name" value="ZipA, C-terminal FtsZ-binding domain"/>
    <property type="match status" value="1"/>
</dbReference>
<dbReference type="InterPro" id="IPR036765">
    <property type="entry name" value="ZipA_FtsZ-bd_C_sf"/>
</dbReference>
<feature type="domain" description="ZipA C-terminal FtsZ-binding" evidence="11">
    <location>
        <begin position="80"/>
        <end position="210"/>
    </location>
</feature>
<evidence type="ECO:0000256" key="7">
    <source>
        <dbReference type="ARBA" id="ARBA00023306"/>
    </source>
</evidence>
<keyword evidence="5 10" id="KW-1133">Transmembrane helix</keyword>
<evidence type="ECO:0000256" key="6">
    <source>
        <dbReference type="ARBA" id="ARBA00023136"/>
    </source>
</evidence>
<dbReference type="Proteomes" id="UP000251800">
    <property type="component" value="Unassembled WGS sequence"/>
</dbReference>
<dbReference type="InterPro" id="IPR011919">
    <property type="entry name" value="Cell_div_ZipA"/>
</dbReference>
<evidence type="ECO:0000259" key="11">
    <source>
        <dbReference type="SMART" id="SM00771"/>
    </source>
</evidence>
<evidence type="ECO:0000256" key="4">
    <source>
        <dbReference type="ARBA" id="ARBA00022692"/>
    </source>
</evidence>
<keyword evidence="1 9" id="KW-1003">Cell membrane</keyword>
<keyword evidence="4 9" id="KW-0812">Transmembrane</keyword>
<dbReference type="EMBL" id="QEQK01000004">
    <property type="protein sequence ID" value="PWN56791.1"/>
    <property type="molecule type" value="Genomic_DNA"/>
</dbReference>
<sequence>MSAMQWALLVAGLAVVGLVYWYSRRDLDEPETTETEDAQGQMGLWDNFGDQFDEFGVGKPRVRSAPGLDEPADDQADAPEPKLVVFYLVERNNAFIPGTHIHQSMDVLKMQFGHRHIYHRIKEVGGVPQEVFSVASIAKPGYLDPQEAESFSTPGLVVFMNLPGPEHAEVALDDMLRTTRKLAEWLQADILDDQREPLSDERIEALQRDARLIASSR</sequence>
<comment type="caution">
    <text evidence="12">The sequence shown here is derived from an EMBL/GenBank/DDBJ whole genome shotgun (WGS) entry which is preliminary data.</text>
</comment>
<dbReference type="SMART" id="SM00771">
    <property type="entry name" value="ZipA_C"/>
    <property type="match status" value="1"/>
</dbReference>
<evidence type="ECO:0000313" key="13">
    <source>
        <dbReference type="Proteomes" id="UP000251800"/>
    </source>
</evidence>
<feature type="transmembrane region" description="Helical" evidence="10">
    <location>
        <begin position="6"/>
        <end position="23"/>
    </location>
</feature>
<dbReference type="GO" id="GO:0032153">
    <property type="term" value="C:cell division site"/>
    <property type="evidence" value="ECO:0007669"/>
    <property type="project" value="TreeGrafter"/>
</dbReference>
<name>A0A363UN00_9GAMM</name>
<evidence type="ECO:0000256" key="9">
    <source>
        <dbReference type="RuleBase" id="RU003613"/>
    </source>
</evidence>
<evidence type="ECO:0000256" key="2">
    <source>
        <dbReference type="ARBA" id="ARBA00022519"/>
    </source>
</evidence>
<comment type="subcellular location">
    <subcellularLocation>
        <location evidence="9">Cell inner membrane</location>
        <topology evidence="9">Single-pass type I membrane protein</topology>
    </subcellularLocation>
</comment>
<keyword evidence="3 8" id="KW-0132">Cell division</keyword>
<accession>A0A363UN00</accession>
<reference evidence="12 13" key="1">
    <citation type="submission" date="2018-05" db="EMBL/GenBank/DDBJ databases">
        <title>Abyssibacter profundi OUC007T gen. nov., sp. nov, a marine bacterium isolated from seawater of the Mariana Trench.</title>
        <authorList>
            <person name="Zhou S."/>
        </authorList>
    </citation>
    <scope>NUCLEOTIDE SEQUENCE [LARGE SCALE GENOMIC DNA]</scope>
    <source>
        <strain evidence="12 13">OUC007</strain>
    </source>
</reference>
<comment type="similarity">
    <text evidence="8">Belongs to the ZipA family.</text>
</comment>
<keyword evidence="2 9" id="KW-0997">Cell inner membrane</keyword>
<evidence type="ECO:0000256" key="8">
    <source>
        <dbReference type="RuleBase" id="RU003612"/>
    </source>
</evidence>
<comment type="function">
    <text evidence="8">Essential cell division protein that stabilizes the FtsZ protofilaments by cross-linking them and that serves as a cytoplasmic membrane anchor for the Z ring. Also required for the recruitment to the septal ring of downstream cell division proteins.</text>
</comment>
<dbReference type="AlphaFoldDB" id="A0A363UN00"/>
<dbReference type="GO" id="GO:0005886">
    <property type="term" value="C:plasma membrane"/>
    <property type="evidence" value="ECO:0007669"/>
    <property type="project" value="UniProtKB-SubCell"/>
</dbReference>
<proteinExistence type="inferred from homology"/>
<evidence type="ECO:0000256" key="10">
    <source>
        <dbReference type="SAM" id="Phobius"/>
    </source>
</evidence>
<protein>
    <recommendedName>
        <fullName evidence="8">Cell division protein ZipA</fullName>
    </recommendedName>
</protein>
<dbReference type="PANTHER" id="PTHR38685:SF1">
    <property type="entry name" value="CELL DIVISION PROTEIN ZIPA"/>
    <property type="match status" value="1"/>
</dbReference>
<dbReference type="PANTHER" id="PTHR38685">
    <property type="entry name" value="CELL DIVISION PROTEIN ZIPA"/>
    <property type="match status" value="1"/>
</dbReference>
<keyword evidence="6 9" id="KW-0472">Membrane</keyword>
<dbReference type="RefSeq" id="WP_109719389.1">
    <property type="nucleotide sequence ID" value="NZ_QEQK01000004.1"/>
</dbReference>
<dbReference type="OrthoDB" id="7054914at2"/>
<organism evidence="12 13">
    <name type="scientific">Abyssibacter profundi</name>
    <dbReference type="NCBI Taxonomy" id="2182787"/>
    <lineage>
        <taxon>Bacteria</taxon>
        <taxon>Pseudomonadati</taxon>
        <taxon>Pseudomonadota</taxon>
        <taxon>Gammaproteobacteria</taxon>
        <taxon>Chromatiales</taxon>
        <taxon>Oceanococcaceae</taxon>
        <taxon>Abyssibacter</taxon>
    </lineage>
</organism>
<dbReference type="InterPro" id="IPR007449">
    <property type="entry name" value="ZipA_FtsZ-bd_C"/>
</dbReference>